<accession>A0A9W8HNV5</accession>
<organism evidence="12 13">
    <name type="scientific">Coemansia javaensis</name>
    <dbReference type="NCBI Taxonomy" id="2761396"/>
    <lineage>
        <taxon>Eukaryota</taxon>
        <taxon>Fungi</taxon>
        <taxon>Fungi incertae sedis</taxon>
        <taxon>Zoopagomycota</taxon>
        <taxon>Kickxellomycotina</taxon>
        <taxon>Kickxellomycetes</taxon>
        <taxon>Kickxellales</taxon>
        <taxon>Kickxellaceae</taxon>
        <taxon>Coemansia</taxon>
    </lineage>
</organism>
<evidence type="ECO:0000256" key="2">
    <source>
        <dbReference type="ARBA" id="ARBA00009240"/>
    </source>
</evidence>
<comment type="caution">
    <text evidence="12">The sequence shown here is derived from an EMBL/GenBank/DDBJ whole genome shotgun (WGS) entry which is preliminary data.</text>
</comment>
<evidence type="ECO:0000256" key="7">
    <source>
        <dbReference type="ARBA" id="ARBA00022833"/>
    </source>
</evidence>
<keyword evidence="7" id="KW-0862">Zinc</keyword>
<evidence type="ECO:0000256" key="3">
    <source>
        <dbReference type="ARBA" id="ARBA00022454"/>
    </source>
</evidence>
<feature type="domain" description="UV-stimulated scaffold protein A C-terminal" evidence="11">
    <location>
        <begin position="421"/>
        <end position="522"/>
    </location>
</feature>
<sequence length="576" mass="64443">MSAAEALVAEIAAGGHDPPDGAQLRALKELCRDDESGAALRATHDALLGALSKRRATAARVAALRTMDELFRRSHQFRVLVLGRLRELFRLAFGAHDTGRVAAECYYAWVERFGAAYQRLVYGFRYLRFIEKVDFRDAARAYRRSDPENVRRRQLSHAENRREYMRRSLVAVRADVATMRRRIEDSLAVLDRCFAILAPDIAGLMDQFSARPETQRRSADRGNEDGDDEDDLDEVLAVMAANRHAINIDIDPDRILEVEETPGNAAVYDAIRDQLRLCVRAYRPRVDIWLAKLQRIDRDIDVDVEQLQALVAGLSERMAVSAAKCADLGVDPSRMHRQPADSHADASEDDFEDVSEPPPRQPQPRAAVAAPPRQHPVFSLLGDSRMAADPTYVDPRRLRSRQARPAQEAEPDPIGDMLRETAPVVSYGPDLMYWGRTEISANTSGLEVRHRFLGSARDEPVLPDAARRRLQMRAVHHAEPERPTIKACRAPLGDGRLCPRRDMVKCPFHGRVVPRDEQGRPQAGFIEAGATEAGPSEPEPTKTGPSEPEPSPPRRKRPRTGGPRRDGKCDASLFKV</sequence>
<evidence type="ECO:0000256" key="5">
    <source>
        <dbReference type="ARBA" id="ARBA00022763"/>
    </source>
</evidence>
<feature type="region of interest" description="Disordered" evidence="10">
    <location>
        <begin position="331"/>
        <end position="373"/>
    </location>
</feature>
<evidence type="ECO:0000256" key="10">
    <source>
        <dbReference type="SAM" id="MobiDB-lite"/>
    </source>
</evidence>
<dbReference type="GO" id="GO:0008270">
    <property type="term" value="F:zinc ion binding"/>
    <property type="evidence" value="ECO:0007669"/>
    <property type="project" value="UniProtKB-KW"/>
</dbReference>
<evidence type="ECO:0000313" key="13">
    <source>
        <dbReference type="Proteomes" id="UP001140217"/>
    </source>
</evidence>
<dbReference type="GO" id="GO:0005694">
    <property type="term" value="C:chromosome"/>
    <property type="evidence" value="ECO:0007669"/>
    <property type="project" value="UniProtKB-SubCell"/>
</dbReference>
<feature type="region of interest" description="Disordered" evidence="10">
    <location>
        <begin position="512"/>
        <end position="576"/>
    </location>
</feature>
<evidence type="ECO:0000256" key="8">
    <source>
        <dbReference type="ARBA" id="ARBA00023054"/>
    </source>
</evidence>
<feature type="region of interest" description="Disordered" evidence="10">
    <location>
        <begin position="393"/>
        <end position="414"/>
    </location>
</feature>
<dbReference type="GO" id="GO:0006283">
    <property type="term" value="P:transcription-coupled nucleotide-excision repair"/>
    <property type="evidence" value="ECO:0007669"/>
    <property type="project" value="TreeGrafter"/>
</dbReference>
<name>A0A9W8HNV5_9FUNG</name>
<dbReference type="PANTHER" id="PTHR28670:SF1">
    <property type="entry name" value="UV-STIMULATED SCAFFOLD PROTEIN A"/>
    <property type="match status" value="1"/>
</dbReference>
<keyword evidence="3" id="KW-0158">Chromosome</keyword>
<dbReference type="OrthoDB" id="5594015at2759"/>
<evidence type="ECO:0000256" key="1">
    <source>
        <dbReference type="ARBA" id="ARBA00004286"/>
    </source>
</evidence>
<dbReference type="InterPro" id="IPR049408">
    <property type="entry name" value="UVSSA_N_a-solenoid_rpt"/>
</dbReference>
<dbReference type="AlphaFoldDB" id="A0A9W8HNV5"/>
<dbReference type="InterPro" id="IPR018610">
    <property type="entry name" value="UVSSA"/>
</dbReference>
<reference evidence="12" key="1">
    <citation type="submission" date="2022-07" db="EMBL/GenBank/DDBJ databases">
        <title>Phylogenomic reconstructions and comparative analyses of Kickxellomycotina fungi.</title>
        <authorList>
            <person name="Reynolds N.K."/>
            <person name="Stajich J.E."/>
            <person name="Barry K."/>
            <person name="Grigoriev I.V."/>
            <person name="Crous P."/>
            <person name="Smith M.E."/>
        </authorList>
    </citation>
    <scope>NUCLEOTIDE SEQUENCE</scope>
    <source>
        <strain evidence="12">NBRC 105414</strain>
    </source>
</reference>
<evidence type="ECO:0000259" key="11">
    <source>
        <dbReference type="Pfam" id="PF09740"/>
    </source>
</evidence>
<evidence type="ECO:0000313" key="12">
    <source>
        <dbReference type="EMBL" id="KAJ2785206.1"/>
    </source>
</evidence>
<keyword evidence="5" id="KW-0227">DNA damage</keyword>
<dbReference type="Pfam" id="PF09740">
    <property type="entry name" value="DUF2043"/>
    <property type="match status" value="1"/>
</dbReference>
<dbReference type="GO" id="GO:0000993">
    <property type="term" value="F:RNA polymerase II complex binding"/>
    <property type="evidence" value="ECO:0007669"/>
    <property type="project" value="TreeGrafter"/>
</dbReference>
<keyword evidence="6" id="KW-0863">Zinc-finger</keyword>
<comment type="subcellular location">
    <subcellularLocation>
        <location evidence="1">Chromosome</location>
    </subcellularLocation>
</comment>
<dbReference type="Pfam" id="PF20867">
    <property type="entry name" value="UVSSA_N"/>
    <property type="match status" value="1"/>
</dbReference>
<feature type="compositionally biased region" description="Low complexity" evidence="10">
    <location>
        <begin position="363"/>
        <end position="373"/>
    </location>
</feature>
<gene>
    <name evidence="12" type="ORF">H4R18_000657</name>
</gene>
<evidence type="ECO:0000256" key="9">
    <source>
        <dbReference type="ARBA" id="ARBA00023204"/>
    </source>
</evidence>
<dbReference type="Proteomes" id="UP001140217">
    <property type="component" value="Unassembled WGS sequence"/>
</dbReference>
<dbReference type="PANTHER" id="PTHR28670">
    <property type="entry name" value="UV-STIMULATED SCAFFOLD PROTEIN A"/>
    <property type="match status" value="1"/>
</dbReference>
<evidence type="ECO:0000256" key="6">
    <source>
        <dbReference type="ARBA" id="ARBA00022771"/>
    </source>
</evidence>
<protein>
    <recommendedName>
        <fullName evidence="11">UV-stimulated scaffold protein A C-terminal domain-containing protein</fullName>
    </recommendedName>
</protein>
<dbReference type="InterPro" id="IPR049431">
    <property type="entry name" value="UVSSA_C"/>
</dbReference>
<evidence type="ECO:0000256" key="4">
    <source>
        <dbReference type="ARBA" id="ARBA00022723"/>
    </source>
</evidence>
<keyword evidence="4" id="KW-0479">Metal-binding</keyword>
<dbReference type="GO" id="GO:0009411">
    <property type="term" value="P:response to UV"/>
    <property type="evidence" value="ECO:0007669"/>
    <property type="project" value="InterPro"/>
</dbReference>
<keyword evidence="8" id="KW-0175">Coiled coil</keyword>
<proteinExistence type="inferred from homology"/>
<keyword evidence="9" id="KW-0234">DNA repair</keyword>
<dbReference type="EMBL" id="JANBUL010000014">
    <property type="protein sequence ID" value="KAJ2785206.1"/>
    <property type="molecule type" value="Genomic_DNA"/>
</dbReference>
<comment type="similarity">
    <text evidence="2">Belongs to the UVSSA family.</text>
</comment>
<keyword evidence="13" id="KW-1185">Reference proteome</keyword>